<dbReference type="AlphaFoldDB" id="A0A210PYM7"/>
<dbReference type="EMBL" id="NEDP02005383">
    <property type="protein sequence ID" value="OWF41539.1"/>
    <property type="molecule type" value="Genomic_DNA"/>
</dbReference>
<evidence type="ECO:0000313" key="2">
    <source>
        <dbReference type="EMBL" id="OWF41539.1"/>
    </source>
</evidence>
<sequence>MLKSMEQEIDPIKFSIRDVNEDKFITISGINRYFLIGLNTEGNICSEDVSSEGTGEVCVPLVRLCISNTGGLTMAPGNKDLPCYIQGEVLQSEVNVISGTSVDVADKYLEICAGEFKKPRRKLPKTPGMATVSKPPPKPKRVLQTLSITEPEVEVKEKDHYLQGNWEVIQRPDVNSEILANLNSPAELGIMAASFLTKQIQQYTDVRLSIETTDAIFRFLQEVAHYQKGLLMAYLTETSEKLEEMPESERDRPMHRPAVKLLVELLRQILDPLSHVVLCVQLLRTFSHFPSNLTTMIQCQAFAAILGTMAVYLKDKQIQEYGLDILAHVATYRPNIRHKLPLRETGLEMILRSMNHHQTDENITLSGCRTLANLTSTLQEMLDNLLDLDSTPDINEAVEKYEKLLCHLFEHAIQVIQRSLQNFPDNITIKTDGRRFLFNYSKMTQITLKKKVWVQHRDTSPEVDSDGELTEDTASPVSVQDLTTPTTFLQVKSDDNNTKGILKHTVEGGDLTGPEKKVRFPDEDSEDSLASESSTDEEEDNDDEDDCAIGGDAVRQKLRKKVSRVDVCYGDEPILVVQKTELLSPEYFSTATDKDVDGVNSNGENDILDDSDDVFETCDKPNSESSHDGRRSGVDLTERSDDEPTGPVLVVNSTSGSGPGTLTSDATEAGKEDPGSTECPIDARATDEEVGDVSQSLVKAASPSPSHQVTGLSYSVADSPFLIKVIYLSIVNYLSGLVLGDRDSFALDILDHPLRFLTEKSGALPEILDFVNKQFEKSKTLMDVDPTFLISLIDCIRYKSLLFDLYKKSMLEVCSDLTETHSPKVTSWALATLVLVVKDTKTFSMLTDPSFSSQIYTVLTAAKSKLQHFPEIAQLQSIVQPSNS</sequence>
<feature type="compositionally biased region" description="Low complexity" evidence="1">
    <location>
        <begin position="653"/>
        <end position="664"/>
    </location>
</feature>
<feature type="compositionally biased region" description="Acidic residues" evidence="1">
    <location>
        <begin position="461"/>
        <end position="471"/>
    </location>
</feature>
<protein>
    <submittedName>
        <fullName evidence="2">Uncharacterized protein</fullName>
    </submittedName>
</protein>
<dbReference type="SUPFAM" id="SSF48371">
    <property type="entry name" value="ARM repeat"/>
    <property type="match status" value="1"/>
</dbReference>
<dbReference type="InterPro" id="IPR011989">
    <property type="entry name" value="ARM-like"/>
</dbReference>
<name>A0A210PYM7_MIZYE</name>
<feature type="compositionally biased region" description="Basic and acidic residues" evidence="1">
    <location>
        <begin position="513"/>
        <end position="522"/>
    </location>
</feature>
<feature type="compositionally biased region" description="Acidic residues" evidence="1">
    <location>
        <begin position="606"/>
        <end position="616"/>
    </location>
</feature>
<dbReference type="Gene3D" id="1.25.10.10">
    <property type="entry name" value="Leucine-rich Repeat Variant"/>
    <property type="match status" value="1"/>
</dbReference>
<feature type="region of interest" description="Disordered" evidence="1">
    <location>
        <begin position="592"/>
        <end position="681"/>
    </location>
</feature>
<dbReference type="OrthoDB" id="6138244at2759"/>
<feature type="compositionally biased region" description="Acidic residues" evidence="1">
    <location>
        <begin position="523"/>
        <end position="547"/>
    </location>
</feature>
<organism evidence="2 3">
    <name type="scientific">Mizuhopecten yessoensis</name>
    <name type="common">Japanese scallop</name>
    <name type="synonym">Patinopecten yessoensis</name>
    <dbReference type="NCBI Taxonomy" id="6573"/>
    <lineage>
        <taxon>Eukaryota</taxon>
        <taxon>Metazoa</taxon>
        <taxon>Spiralia</taxon>
        <taxon>Lophotrochozoa</taxon>
        <taxon>Mollusca</taxon>
        <taxon>Bivalvia</taxon>
        <taxon>Autobranchia</taxon>
        <taxon>Pteriomorphia</taxon>
        <taxon>Pectinida</taxon>
        <taxon>Pectinoidea</taxon>
        <taxon>Pectinidae</taxon>
        <taxon>Mizuhopecten</taxon>
    </lineage>
</organism>
<comment type="caution">
    <text evidence="2">The sequence shown here is derived from an EMBL/GenBank/DDBJ whole genome shotgun (WGS) entry which is preliminary data.</text>
</comment>
<keyword evidence="3" id="KW-1185">Reference proteome</keyword>
<feature type="compositionally biased region" description="Basic and acidic residues" evidence="1">
    <location>
        <begin position="617"/>
        <end position="639"/>
    </location>
</feature>
<feature type="compositionally biased region" description="Polar residues" evidence="1">
    <location>
        <begin position="472"/>
        <end position="482"/>
    </location>
</feature>
<dbReference type="Proteomes" id="UP000242188">
    <property type="component" value="Unassembled WGS sequence"/>
</dbReference>
<feature type="region of interest" description="Disordered" evidence="1">
    <location>
        <begin position="499"/>
        <end position="550"/>
    </location>
</feature>
<proteinExistence type="predicted"/>
<reference evidence="2 3" key="1">
    <citation type="journal article" date="2017" name="Nat. Ecol. Evol.">
        <title>Scallop genome provides insights into evolution of bilaterian karyotype and development.</title>
        <authorList>
            <person name="Wang S."/>
            <person name="Zhang J."/>
            <person name="Jiao W."/>
            <person name="Li J."/>
            <person name="Xun X."/>
            <person name="Sun Y."/>
            <person name="Guo X."/>
            <person name="Huan P."/>
            <person name="Dong B."/>
            <person name="Zhang L."/>
            <person name="Hu X."/>
            <person name="Sun X."/>
            <person name="Wang J."/>
            <person name="Zhao C."/>
            <person name="Wang Y."/>
            <person name="Wang D."/>
            <person name="Huang X."/>
            <person name="Wang R."/>
            <person name="Lv J."/>
            <person name="Li Y."/>
            <person name="Zhang Z."/>
            <person name="Liu B."/>
            <person name="Lu W."/>
            <person name="Hui Y."/>
            <person name="Liang J."/>
            <person name="Zhou Z."/>
            <person name="Hou R."/>
            <person name="Li X."/>
            <person name="Liu Y."/>
            <person name="Li H."/>
            <person name="Ning X."/>
            <person name="Lin Y."/>
            <person name="Zhao L."/>
            <person name="Xing Q."/>
            <person name="Dou J."/>
            <person name="Li Y."/>
            <person name="Mao J."/>
            <person name="Guo H."/>
            <person name="Dou H."/>
            <person name="Li T."/>
            <person name="Mu C."/>
            <person name="Jiang W."/>
            <person name="Fu Q."/>
            <person name="Fu X."/>
            <person name="Miao Y."/>
            <person name="Liu J."/>
            <person name="Yu Q."/>
            <person name="Li R."/>
            <person name="Liao H."/>
            <person name="Li X."/>
            <person name="Kong Y."/>
            <person name="Jiang Z."/>
            <person name="Chourrout D."/>
            <person name="Li R."/>
            <person name="Bao Z."/>
        </authorList>
    </citation>
    <scope>NUCLEOTIDE SEQUENCE [LARGE SCALE GENOMIC DNA]</scope>
    <source>
        <strain evidence="2 3">PY_sf001</strain>
    </source>
</reference>
<gene>
    <name evidence="2" type="ORF">KP79_PYT11876</name>
</gene>
<accession>A0A210PYM7</accession>
<dbReference type="InterPro" id="IPR016024">
    <property type="entry name" value="ARM-type_fold"/>
</dbReference>
<feature type="region of interest" description="Disordered" evidence="1">
    <location>
        <begin position="459"/>
        <end position="482"/>
    </location>
</feature>
<evidence type="ECO:0000313" key="3">
    <source>
        <dbReference type="Proteomes" id="UP000242188"/>
    </source>
</evidence>
<evidence type="ECO:0000256" key="1">
    <source>
        <dbReference type="SAM" id="MobiDB-lite"/>
    </source>
</evidence>